<evidence type="ECO:0000313" key="2">
    <source>
        <dbReference type="EMBL" id="SDI02418.1"/>
    </source>
</evidence>
<dbReference type="RefSeq" id="WP_281241689.1">
    <property type="nucleotide sequence ID" value="NZ_FNDT01000005.1"/>
</dbReference>
<gene>
    <name evidence="2" type="ORF">SAMN04488693_105101</name>
</gene>
<dbReference type="AlphaFoldDB" id="A0A1G8H6Y8"/>
<sequence length="41" mass="4412">MSAESDEPVLVLRADGARQKPQEAAEEAGSLLRIVFGYPLP</sequence>
<name>A0A1G8H6Y8_9MICC</name>
<reference evidence="2 3" key="1">
    <citation type="submission" date="2016-10" db="EMBL/GenBank/DDBJ databases">
        <authorList>
            <person name="de Groot N.N."/>
        </authorList>
    </citation>
    <scope>NUCLEOTIDE SEQUENCE [LARGE SCALE GENOMIC DNA]</scope>
    <source>
        <strain evidence="2 3">NP_1H</strain>
    </source>
</reference>
<evidence type="ECO:0000256" key="1">
    <source>
        <dbReference type="SAM" id="MobiDB-lite"/>
    </source>
</evidence>
<accession>A0A1G8H6Y8</accession>
<dbReference type="EMBL" id="FNDT01000005">
    <property type="protein sequence ID" value="SDI02418.1"/>
    <property type="molecule type" value="Genomic_DNA"/>
</dbReference>
<feature type="region of interest" description="Disordered" evidence="1">
    <location>
        <begin position="1"/>
        <end position="24"/>
    </location>
</feature>
<organism evidence="2 3">
    <name type="scientific">Arthrobacter subterraneus</name>
    <dbReference type="NCBI Taxonomy" id="335973"/>
    <lineage>
        <taxon>Bacteria</taxon>
        <taxon>Bacillati</taxon>
        <taxon>Actinomycetota</taxon>
        <taxon>Actinomycetes</taxon>
        <taxon>Micrococcales</taxon>
        <taxon>Micrococcaceae</taxon>
        <taxon>Arthrobacter</taxon>
    </lineage>
</organism>
<dbReference type="STRING" id="335973.SAMN04488693_105101"/>
<proteinExistence type="predicted"/>
<protein>
    <submittedName>
        <fullName evidence="2">Uncharacterized protein</fullName>
    </submittedName>
</protein>
<evidence type="ECO:0000313" key="3">
    <source>
        <dbReference type="Proteomes" id="UP000199258"/>
    </source>
</evidence>
<keyword evidence="3" id="KW-1185">Reference proteome</keyword>
<dbReference type="Proteomes" id="UP000199258">
    <property type="component" value="Unassembled WGS sequence"/>
</dbReference>